<evidence type="ECO:0000256" key="8">
    <source>
        <dbReference type="ARBA" id="ARBA00023136"/>
    </source>
</evidence>
<evidence type="ECO:0000256" key="11">
    <source>
        <dbReference type="RuleBase" id="RU003357"/>
    </source>
</evidence>
<proteinExistence type="inferred from homology"/>
<dbReference type="GO" id="GO:0044718">
    <property type="term" value="P:siderophore transmembrane transport"/>
    <property type="evidence" value="ECO:0007669"/>
    <property type="project" value="TreeGrafter"/>
</dbReference>
<evidence type="ECO:0000256" key="4">
    <source>
        <dbReference type="ARBA" id="ARBA00022452"/>
    </source>
</evidence>
<keyword evidence="16" id="KW-1185">Reference proteome</keyword>
<feature type="domain" description="TonB-dependent receptor plug" evidence="14">
    <location>
        <begin position="38"/>
        <end position="132"/>
    </location>
</feature>
<dbReference type="CDD" id="cd01347">
    <property type="entry name" value="ligand_gated_channel"/>
    <property type="match status" value="1"/>
</dbReference>
<comment type="subcellular location">
    <subcellularLocation>
        <location evidence="1 10">Cell outer membrane</location>
        <topology evidence="1 10">Multi-pass membrane protein</topology>
    </subcellularLocation>
</comment>
<evidence type="ECO:0000256" key="10">
    <source>
        <dbReference type="PROSITE-ProRule" id="PRU01360"/>
    </source>
</evidence>
<evidence type="ECO:0000256" key="5">
    <source>
        <dbReference type="ARBA" id="ARBA00022692"/>
    </source>
</evidence>
<evidence type="ECO:0000313" key="15">
    <source>
        <dbReference type="EMBL" id="QLI05034.1"/>
    </source>
</evidence>
<keyword evidence="6 12" id="KW-0732">Signal</keyword>
<dbReference type="PANTHER" id="PTHR30069:SF41">
    <property type="entry name" value="HEME_HEMOPEXIN UTILIZATION PROTEIN C"/>
    <property type="match status" value="1"/>
</dbReference>
<keyword evidence="8 10" id="KW-0472">Membrane</keyword>
<keyword evidence="4 10" id="KW-1134">Transmembrane beta strand</keyword>
<dbReference type="PROSITE" id="PS01156">
    <property type="entry name" value="TONB_DEPENDENT_REC_2"/>
    <property type="match status" value="1"/>
</dbReference>
<evidence type="ECO:0000256" key="2">
    <source>
        <dbReference type="ARBA" id="ARBA00009810"/>
    </source>
</evidence>
<evidence type="ECO:0000256" key="1">
    <source>
        <dbReference type="ARBA" id="ARBA00004571"/>
    </source>
</evidence>
<accession>A0A7H9CLA6</accession>
<dbReference type="InterPro" id="IPR010917">
    <property type="entry name" value="TonB_rcpt_CS"/>
</dbReference>
<dbReference type="RefSeq" id="WP_179975630.1">
    <property type="nucleotide sequence ID" value="NZ_CP049075.1"/>
</dbReference>
<feature type="chain" id="PRO_5029018156" evidence="12">
    <location>
        <begin position="20"/>
        <end position="693"/>
    </location>
</feature>
<feature type="domain" description="TonB-dependent receptor-like beta-barrel" evidence="13">
    <location>
        <begin position="199"/>
        <end position="656"/>
    </location>
</feature>
<organism evidence="15 16">
    <name type="scientific">Candidatus Campylobacter infans</name>
    <dbReference type="NCBI Taxonomy" id="2561898"/>
    <lineage>
        <taxon>Bacteria</taxon>
        <taxon>Pseudomonadati</taxon>
        <taxon>Campylobacterota</taxon>
        <taxon>Epsilonproteobacteria</taxon>
        <taxon>Campylobacterales</taxon>
        <taxon>Campylobacteraceae</taxon>
        <taxon>Campylobacter</taxon>
    </lineage>
</organism>
<dbReference type="InterPro" id="IPR037066">
    <property type="entry name" value="Plug_dom_sf"/>
</dbReference>
<dbReference type="PROSITE" id="PS52016">
    <property type="entry name" value="TONB_DEPENDENT_REC_3"/>
    <property type="match status" value="1"/>
</dbReference>
<name>A0A7H9CLA6_9BACT</name>
<keyword evidence="9 10" id="KW-0998">Cell outer membrane</keyword>
<dbReference type="Gene3D" id="2.40.170.20">
    <property type="entry name" value="TonB-dependent receptor, beta-barrel domain"/>
    <property type="match status" value="1"/>
</dbReference>
<keyword evidence="15" id="KW-0675">Receptor</keyword>
<dbReference type="InterPro" id="IPR000531">
    <property type="entry name" value="Beta-barrel_TonB"/>
</dbReference>
<comment type="similarity">
    <text evidence="2 10 11">Belongs to the TonB-dependent receptor family.</text>
</comment>
<evidence type="ECO:0000256" key="12">
    <source>
        <dbReference type="SAM" id="SignalP"/>
    </source>
</evidence>
<dbReference type="EMBL" id="CP049075">
    <property type="protein sequence ID" value="QLI05034.1"/>
    <property type="molecule type" value="Genomic_DNA"/>
</dbReference>
<dbReference type="SUPFAM" id="SSF56935">
    <property type="entry name" value="Porins"/>
    <property type="match status" value="1"/>
</dbReference>
<dbReference type="GO" id="GO:0015344">
    <property type="term" value="F:siderophore uptake transmembrane transporter activity"/>
    <property type="evidence" value="ECO:0007669"/>
    <property type="project" value="TreeGrafter"/>
</dbReference>
<evidence type="ECO:0000256" key="9">
    <source>
        <dbReference type="ARBA" id="ARBA00023237"/>
    </source>
</evidence>
<protein>
    <submittedName>
        <fullName evidence="15">TonB-dependent receptor</fullName>
    </submittedName>
</protein>
<evidence type="ECO:0000256" key="7">
    <source>
        <dbReference type="ARBA" id="ARBA00023077"/>
    </source>
</evidence>
<evidence type="ECO:0000256" key="6">
    <source>
        <dbReference type="ARBA" id="ARBA00022729"/>
    </source>
</evidence>
<dbReference type="AlphaFoldDB" id="A0A7H9CLA6"/>
<dbReference type="InterPro" id="IPR036942">
    <property type="entry name" value="Beta-barrel_TonB_sf"/>
</dbReference>
<dbReference type="Gene3D" id="2.170.130.10">
    <property type="entry name" value="TonB-dependent receptor, plug domain"/>
    <property type="match status" value="1"/>
</dbReference>
<evidence type="ECO:0000259" key="13">
    <source>
        <dbReference type="Pfam" id="PF00593"/>
    </source>
</evidence>
<dbReference type="GO" id="GO:0009279">
    <property type="term" value="C:cell outer membrane"/>
    <property type="evidence" value="ECO:0007669"/>
    <property type="project" value="UniProtKB-SubCell"/>
</dbReference>
<sequence>MRKLSFFACVALSCCALKADDVTNLGQINVISSTGNENIDASKISVRNANLIKDILRDVPGVYVGGENGLNQKIYMRGINDRGINITIDGARQKGNAFHHSADLLLDPELIKAVDIGLGVHSVVGTSGALGGSIAFETANARDLLEDGQSFGGKLKGSYTSNNKNWGQNLILFGAYEGFDALTSISHHGHDFGKSANGYRMGGDGDDLDLLFKIGYDFNDYARLELSSQRMQYDGMYPLKAEWASQGNPVDTKYFRDTYTSKFTYNPNDYVDLSANAYYTDHHMKSSLNAGVKTIGAKIINKTLFQSDAFSNTLVYGGEYYQSKSYNKNASNYTFPSKGTLNITRPGYTQESIKNPKVQDDKADSFSLFIEDQFRYGNLTLTPGVRLDHYVLHTMGGDVIGTITSPGRGGKLTTSPLSSGERAKYSWSEISPAFSIDYQLDMGLGLYASYARLFRGPDPIESIRLDGSNVLSITTNDELEPETGNAYELGIRYQTNITDNQNISLSTKYFYDQYKNLIVEMGRAGEVGIRRINGGPADTNGVEISARYNINALSLAASYSHSRTKYKNSNNNAGYGGVLAYSDSGDKYTFNAEYFIASLDTLIGYNLIAVNKIDTKNGSNTSFKKPGYATSDIYANWTPSDGKLKNLEVNFGIYNLFDKAYWSHSQRSASADRDSSIDWSEGRSIKASLSYKF</sequence>
<keyword evidence="5 10" id="KW-0812">Transmembrane</keyword>
<feature type="signal peptide" evidence="12">
    <location>
        <begin position="1"/>
        <end position="19"/>
    </location>
</feature>
<dbReference type="InterPro" id="IPR012910">
    <property type="entry name" value="Plug_dom"/>
</dbReference>
<evidence type="ECO:0000259" key="14">
    <source>
        <dbReference type="Pfam" id="PF07715"/>
    </source>
</evidence>
<reference evidence="15 16" key="1">
    <citation type="submission" date="2020-02" db="EMBL/GenBank/DDBJ databases">
        <title>Complete genome sequence of the novel Campylobacter species Candidatus Campylobacter infans.</title>
        <authorList>
            <person name="Duim B."/>
            <person name="Zomer A."/>
            <person name="van der Graaf L."/>
            <person name="Wagenaar J."/>
        </authorList>
    </citation>
    <scope>NUCLEOTIDE SEQUENCE [LARGE SCALE GENOMIC DNA]</scope>
    <source>
        <strain evidence="15 16">19S00001</strain>
    </source>
</reference>
<dbReference type="PANTHER" id="PTHR30069">
    <property type="entry name" value="TONB-DEPENDENT OUTER MEMBRANE RECEPTOR"/>
    <property type="match status" value="1"/>
</dbReference>
<evidence type="ECO:0000313" key="16">
    <source>
        <dbReference type="Proteomes" id="UP000509414"/>
    </source>
</evidence>
<dbReference type="InterPro" id="IPR039426">
    <property type="entry name" value="TonB-dep_rcpt-like"/>
</dbReference>
<keyword evidence="7 11" id="KW-0798">TonB box</keyword>
<dbReference type="Pfam" id="PF07715">
    <property type="entry name" value="Plug"/>
    <property type="match status" value="1"/>
</dbReference>
<evidence type="ECO:0000256" key="3">
    <source>
        <dbReference type="ARBA" id="ARBA00022448"/>
    </source>
</evidence>
<dbReference type="Pfam" id="PF00593">
    <property type="entry name" value="TonB_dep_Rec_b-barrel"/>
    <property type="match status" value="1"/>
</dbReference>
<dbReference type="KEGG" id="cinf:CINF_0507"/>
<gene>
    <name evidence="15" type="ORF">CINF_0507</name>
</gene>
<keyword evidence="3 10" id="KW-0813">Transport</keyword>
<dbReference type="Proteomes" id="UP000509414">
    <property type="component" value="Chromosome"/>
</dbReference>